<dbReference type="InterPro" id="IPR012416">
    <property type="entry name" value="CBP60"/>
</dbReference>
<evidence type="ECO:0000256" key="7">
    <source>
        <dbReference type="ARBA" id="ARBA00023242"/>
    </source>
</evidence>
<dbReference type="InterPro" id="IPR046830">
    <property type="entry name" value="Calmod_bind_M"/>
</dbReference>
<comment type="subcellular location">
    <subcellularLocation>
        <location evidence="1">Nucleus</location>
    </subcellularLocation>
</comment>
<evidence type="ECO:0000256" key="4">
    <source>
        <dbReference type="ARBA" id="ARBA00023125"/>
    </source>
</evidence>
<protein>
    <recommendedName>
        <fullName evidence="14">Calmodulin-binding protein</fullName>
    </recommendedName>
</protein>
<keyword evidence="5" id="KW-0010">Activator</keyword>
<dbReference type="GO" id="GO:0005634">
    <property type="term" value="C:nucleus"/>
    <property type="evidence" value="ECO:0007669"/>
    <property type="project" value="UniProtKB-SubCell"/>
</dbReference>
<accession>A0AA41VEF4</accession>
<dbReference type="GO" id="GO:0080142">
    <property type="term" value="P:regulation of salicylic acid biosynthetic process"/>
    <property type="evidence" value="ECO:0007669"/>
    <property type="project" value="TreeGrafter"/>
</dbReference>
<dbReference type="GO" id="GO:0043565">
    <property type="term" value="F:sequence-specific DNA binding"/>
    <property type="evidence" value="ECO:0007669"/>
    <property type="project" value="TreeGrafter"/>
</dbReference>
<keyword evidence="4" id="KW-0238">DNA-binding</keyword>
<feature type="domain" description="Calmodulin binding protein C-terminal" evidence="11">
    <location>
        <begin position="322"/>
        <end position="386"/>
    </location>
</feature>
<dbReference type="InterPro" id="IPR046831">
    <property type="entry name" value="Calmodulin_bind_N"/>
</dbReference>
<name>A0AA41VEF4_PAPNU</name>
<dbReference type="InterPro" id="IPR046829">
    <property type="entry name" value="Calmod_bind_C"/>
</dbReference>
<dbReference type="PANTHER" id="PTHR31713">
    <property type="entry name" value="OS02G0177800 PROTEIN"/>
    <property type="match status" value="1"/>
</dbReference>
<keyword evidence="7" id="KW-0539">Nucleus</keyword>
<dbReference type="Pfam" id="PF20451">
    <property type="entry name" value="Calmod_bind_M"/>
    <property type="match status" value="1"/>
</dbReference>
<evidence type="ECO:0000256" key="5">
    <source>
        <dbReference type="ARBA" id="ARBA00023159"/>
    </source>
</evidence>
<comment type="similarity">
    <text evidence="2">Belongs to the plant ACBP60 protein family.</text>
</comment>
<evidence type="ECO:0000256" key="6">
    <source>
        <dbReference type="ARBA" id="ARBA00023163"/>
    </source>
</evidence>
<evidence type="ECO:0000256" key="8">
    <source>
        <dbReference type="SAM" id="MobiDB-lite"/>
    </source>
</evidence>
<dbReference type="PANTHER" id="PTHR31713:SF57">
    <property type="entry name" value="CALMODULIN-BINDING PROTEIN 60 D-LIKE"/>
    <property type="match status" value="1"/>
</dbReference>
<evidence type="ECO:0000259" key="11">
    <source>
        <dbReference type="Pfam" id="PF20452"/>
    </source>
</evidence>
<dbReference type="Proteomes" id="UP001177140">
    <property type="component" value="Unassembled WGS sequence"/>
</dbReference>
<evidence type="ECO:0000313" key="12">
    <source>
        <dbReference type="EMBL" id="MCL7039679.1"/>
    </source>
</evidence>
<evidence type="ECO:0000313" key="13">
    <source>
        <dbReference type="Proteomes" id="UP001177140"/>
    </source>
</evidence>
<sequence>MAKEKRRLDRDDGHPKKKRASVTVKAFNKSSLEQLVAMLEPMIRTVLEPMIHKNVTEEVRREFAKLEANIVCGKCGSSCMLSPKPVKRSDERNLKLQFRSKLALPLFAGEEIKGQQGSLILVELIDGNTGNVVTSGPESSAKLDIVVLRGDFNDECSDNWTQEEFTNCIVKERKGKGPLLMGDLQVTLRKGVGNLGNLIFTDNSSWTSNKMFKVGATVADGYCEGLHIVGGSTKAFRVKDQRGKGYEKHYKPTWDDKIWRLEKIAKDGKFHKRLNKDGICTVEDFLRHLVRDSDKLRRNLQMKKNAWEQLVEHAKTCILSRKIYVFYVDHTKDVAVVLNSIYNLRGLISYGQYHPVQIDSLSDSQKDYLDTQVKKAYDNWIHVLEYDCEELMLFEQSKLPRASPSEILVSLQGFPASNDQQWPCSVSVPPLKHSLASDFSVTGDVNDLGSRYAMHPSQVTFNGQTHFSGSSTLQNQLISSSHEAQRTINDGRVDAVIGSHEASSSAFQIMCSSNLYNDHFSPDEQLQELLNHISMENHNSELFQSASYSWNHEEVQTPIRTTQRDRWQIFFSVLRWKISIKRRIIASPRPVLVQ</sequence>
<keyword evidence="3" id="KW-0805">Transcription regulation</keyword>
<evidence type="ECO:0000259" key="9">
    <source>
        <dbReference type="Pfam" id="PF07887"/>
    </source>
</evidence>
<dbReference type="GO" id="GO:0003700">
    <property type="term" value="F:DNA-binding transcription factor activity"/>
    <property type="evidence" value="ECO:0007669"/>
    <property type="project" value="TreeGrafter"/>
</dbReference>
<dbReference type="AlphaFoldDB" id="A0AA41VEF4"/>
<evidence type="ECO:0000256" key="2">
    <source>
        <dbReference type="ARBA" id="ARBA00007214"/>
    </source>
</evidence>
<keyword evidence="13" id="KW-1185">Reference proteome</keyword>
<dbReference type="Pfam" id="PF07887">
    <property type="entry name" value="Calmodulin_bind"/>
    <property type="match status" value="1"/>
</dbReference>
<feature type="compositionally biased region" description="Basic and acidic residues" evidence="8">
    <location>
        <begin position="1"/>
        <end position="14"/>
    </location>
</feature>
<gene>
    <name evidence="12" type="ORF">MKW94_014034</name>
</gene>
<feature type="domain" description="Calmodulin binding protein-like N-terminal" evidence="9">
    <location>
        <begin position="94"/>
        <end position="241"/>
    </location>
</feature>
<dbReference type="GO" id="GO:0005516">
    <property type="term" value="F:calmodulin binding"/>
    <property type="evidence" value="ECO:0007669"/>
    <property type="project" value="InterPro"/>
</dbReference>
<keyword evidence="6" id="KW-0804">Transcription</keyword>
<evidence type="ECO:0000256" key="3">
    <source>
        <dbReference type="ARBA" id="ARBA00023015"/>
    </source>
</evidence>
<feature type="region of interest" description="Disordered" evidence="8">
    <location>
        <begin position="1"/>
        <end position="21"/>
    </location>
</feature>
<dbReference type="EMBL" id="JAJJMA010203829">
    <property type="protein sequence ID" value="MCL7039679.1"/>
    <property type="molecule type" value="Genomic_DNA"/>
</dbReference>
<feature type="domain" description="Calmodulin binding protein central" evidence="10">
    <location>
        <begin position="255"/>
        <end position="317"/>
    </location>
</feature>
<proteinExistence type="inferred from homology"/>
<evidence type="ECO:0000256" key="1">
    <source>
        <dbReference type="ARBA" id="ARBA00004123"/>
    </source>
</evidence>
<evidence type="ECO:0008006" key="14">
    <source>
        <dbReference type="Google" id="ProtNLM"/>
    </source>
</evidence>
<comment type="caution">
    <text evidence="12">The sequence shown here is derived from an EMBL/GenBank/DDBJ whole genome shotgun (WGS) entry which is preliminary data.</text>
</comment>
<organism evidence="12 13">
    <name type="scientific">Papaver nudicaule</name>
    <name type="common">Iceland poppy</name>
    <dbReference type="NCBI Taxonomy" id="74823"/>
    <lineage>
        <taxon>Eukaryota</taxon>
        <taxon>Viridiplantae</taxon>
        <taxon>Streptophyta</taxon>
        <taxon>Embryophyta</taxon>
        <taxon>Tracheophyta</taxon>
        <taxon>Spermatophyta</taxon>
        <taxon>Magnoliopsida</taxon>
        <taxon>Ranunculales</taxon>
        <taxon>Papaveraceae</taxon>
        <taxon>Papaveroideae</taxon>
        <taxon>Papaver</taxon>
    </lineage>
</organism>
<dbReference type="Pfam" id="PF20452">
    <property type="entry name" value="Calmod_bind_C"/>
    <property type="match status" value="1"/>
</dbReference>
<reference evidence="12" key="1">
    <citation type="submission" date="2022-03" db="EMBL/GenBank/DDBJ databases">
        <title>A functionally conserved STORR gene fusion in Papaver species that diverged 16.8 million years ago.</title>
        <authorList>
            <person name="Catania T."/>
        </authorList>
    </citation>
    <scope>NUCLEOTIDE SEQUENCE</scope>
    <source>
        <strain evidence="12">S-191538</strain>
    </source>
</reference>
<evidence type="ECO:0000259" key="10">
    <source>
        <dbReference type="Pfam" id="PF20451"/>
    </source>
</evidence>